<gene>
    <name evidence="1" type="ORF">F4821DRAFT_196125</name>
</gene>
<name>A0ACC0CS19_9PEZI</name>
<comment type="caution">
    <text evidence="1">The sequence shown here is derived from an EMBL/GenBank/DDBJ whole genome shotgun (WGS) entry which is preliminary data.</text>
</comment>
<evidence type="ECO:0000313" key="1">
    <source>
        <dbReference type="EMBL" id="KAI6083194.1"/>
    </source>
</evidence>
<proteinExistence type="predicted"/>
<organism evidence="1 2">
    <name type="scientific">Hypoxylon rubiginosum</name>
    <dbReference type="NCBI Taxonomy" id="110542"/>
    <lineage>
        <taxon>Eukaryota</taxon>
        <taxon>Fungi</taxon>
        <taxon>Dikarya</taxon>
        <taxon>Ascomycota</taxon>
        <taxon>Pezizomycotina</taxon>
        <taxon>Sordariomycetes</taxon>
        <taxon>Xylariomycetidae</taxon>
        <taxon>Xylariales</taxon>
        <taxon>Hypoxylaceae</taxon>
        <taxon>Hypoxylon</taxon>
    </lineage>
</organism>
<accession>A0ACC0CS19</accession>
<sequence>MSCLPPLSRKRWRRSLRRSAKTSETTETSEYPESDSEERSSDNFSNVGPHIPSHYPRTSAHPFMMAASFGNGWNPQFGMDPHARQPFAGAIPPGAIPGVGQFGGQGPVNYGGIFPGPNNQGPAYVIPQNGYTHPVPVFPGQPSRLPNPHPVVNGDAPALNLSNSTGGVGCEPGYNYFFPSKHTKLHVIKSSVAPWRLSAGMSMNFGAYHVPTHTTLAGLLEGFGATNPFPKKNRVTEVIQGGNGKWYRSNVFGGDDPAAMSKTLKDLGWDETRTGRAGEKPVVWVWITKD</sequence>
<protein>
    <submittedName>
        <fullName evidence="1">Uncharacterized protein</fullName>
    </submittedName>
</protein>
<reference evidence="1 2" key="1">
    <citation type="journal article" date="2022" name="New Phytol.">
        <title>Ecological generalism drives hyperdiversity of secondary metabolite gene clusters in xylarialean endophytes.</title>
        <authorList>
            <person name="Franco M.E.E."/>
            <person name="Wisecaver J.H."/>
            <person name="Arnold A.E."/>
            <person name="Ju Y.M."/>
            <person name="Slot J.C."/>
            <person name="Ahrendt S."/>
            <person name="Moore L.P."/>
            <person name="Eastman K.E."/>
            <person name="Scott K."/>
            <person name="Konkel Z."/>
            <person name="Mondo S.J."/>
            <person name="Kuo A."/>
            <person name="Hayes R.D."/>
            <person name="Haridas S."/>
            <person name="Andreopoulos B."/>
            <person name="Riley R."/>
            <person name="LaButti K."/>
            <person name="Pangilinan J."/>
            <person name="Lipzen A."/>
            <person name="Amirebrahimi M."/>
            <person name="Yan J."/>
            <person name="Adam C."/>
            <person name="Keymanesh K."/>
            <person name="Ng V."/>
            <person name="Louie K."/>
            <person name="Northen T."/>
            <person name="Drula E."/>
            <person name="Henrissat B."/>
            <person name="Hsieh H.M."/>
            <person name="Youens-Clark K."/>
            <person name="Lutzoni F."/>
            <person name="Miadlikowska J."/>
            <person name="Eastwood D.C."/>
            <person name="Hamelin R.C."/>
            <person name="Grigoriev I.V."/>
            <person name="U'Ren J.M."/>
        </authorList>
    </citation>
    <scope>NUCLEOTIDE SEQUENCE [LARGE SCALE GENOMIC DNA]</scope>
    <source>
        <strain evidence="1 2">ER1909</strain>
    </source>
</reference>
<dbReference type="Proteomes" id="UP001497680">
    <property type="component" value="Unassembled WGS sequence"/>
</dbReference>
<evidence type="ECO:0000313" key="2">
    <source>
        <dbReference type="Proteomes" id="UP001497680"/>
    </source>
</evidence>
<keyword evidence="2" id="KW-1185">Reference proteome</keyword>
<dbReference type="EMBL" id="MU394356">
    <property type="protein sequence ID" value="KAI6083194.1"/>
    <property type="molecule type" value="Genomic_DNA"/>
</dbReference>